<keyword evidence="1" id="KW-0325">Glycoprotein</keyword>
<name>A0A8J2LH23_9HEXA</name>
<keyword evidence="5" id="KW-1185">Reference proteome</keyword>
<dbReference type="InterPro" id="IPR050309">
    <property type="entry name" value="Type-B_Carboxylest/Lipase"/>
</dbReference>
<comment type="caution">
    <text evidence="4">The sequence shown here is derived from an EMBL/GenBank/DDBJ whole genome shotgun (WGS) entry which is preliminary data.</text>
</comment>
<organism evidence="4 5">
    <name type="scientific">Allacma fusca</name>
    <dbReference type="NCBI Taxonomy" id="39272"/>
    <lineage>
        <taxon>Eukaryota</taxon>
        <taxon>Metazoa</taxon>
        <taxon>Ecdysozoa</taxon>
        <taxon>Arthropoda</taxon>
        <taxon>Hexapoda</taxon>
        <taxon>Collembola</taxon>
        <taxon>Symphypleona</taxon>
        <taxon>Sminthuridae</taxon>
        <taxon>Allacma</taxon>
    </lineage>
</organism>
<reference evidence="4" key="1">
    <citation type="submission" date="2021-06" db="EMBL/GenBank/DDBJ databases">
        <authorList>
            <person name="Hodson N. C."/>
            <person name="Mongue J. A."/>
            <person name="Jaron S. K."/>
        </authorList>
    </citation>
    <scope>NUCLEOTIDE SEQUENCE</scope>
</reference>
<proteinExistence type="predicted"/>
<dbReference type="InterPro" id="IPR002018">
    <property type="entry name" value="CarbesteraseB"/>
</dbReference>
<accession>A0A8J2LH23</accession>
<dbReference type="OrthoDB" id="19653at2759"/>
<dbReference type="InterPro" id="IPR019819">
    <property type="entry name" value="Carboxylesterase_B_CS"/>
</dbReference>
<evidence type="ECO:0000313" key="5">
    <source>
        <dbReference type="Proteomes" id="UP000708208"/>
    </source>
</evidence>
<dbReference type="EMBL" id="CAJVCH010524412">
    <property type="protein sequence ID" value="CAG7821885.1"/>
    <property type="molecule type" value="Genomic_DNA"/>
</dbReference>
<dbReference type="PROSITE" id="PS00941">
    <property type="entry name" value="CARBOXYLESTERASE_B_2"/>
    <property type="match status" value="1"/>
</dbReference>
<dbReference type="Pfam" id="PF00135">
    <property type="entry name" value="COesterase"/>
    <property type="match status" value="1"/>
</dbReference>
<feature type="signal peptide" evidence="2">
    <location>
        <begin position="1"/>
        <end position="22"/>
    </location>
</feature>
<sequence length="236" mass="26435">MVLITGGLFLFNLLCAIAPCDPKLDLPEVRVRKSFQEDQLDQSPRVITTNGGLEGYIMYSTEARPIRAFEGIPYGEPPLAQLRFRSPVRKAPWLGMKLAKKLRPECLQLSPAKLLRVVGNEDCLYLNVYTRQLPHFTLSERKLVPVIFWIHGGSYYFGNGGDYGPAYLLNHDVVLVTFNYRVGVLGFMSTGDSASPGNYGLKDQSLALKWVSENIKYFVVQPSHTGHINLLSKPSD</sequence>
<protein>
    <recommendedName>
        <fullName evidence="3">Carboxylesterase type B domain-containing protein</fullName>
    </recommendedName>
</protein>
<gene>
    <name evidence="4" type="ORF">AFUS01_LOCUS32190</name>
</gene>
<feature type="chain" id="PRO_5035240306" description="Carboxylesterase type B domain-containing protein" evidence="2">
    <location>
        <begin position="23"/>
        <end position="236"/>
    </location>
</feature>
<evidence type="ECO:0000256" key="1">
    <source>
        <dbReference type="ARBA" id="ARBA00023180"/>
    </source>
</evidence>
<dbReference type="Proteomes" id="UP000708208">
    <property type="component" value="Unassembled WGS sequence"/>
</dbReference>
<dbReference type="AlphaFoldDB" id="A0A8J2LH23"/>
<evidence type="ECO:0000313" key="4">
    <source>
        <dbReference type="EMBL" id="CAG7821885.1"/>
    </source>
</evidence>
<evidence type="ECO:0000259" key="3">
    <source>
        <dbReference type="Pfam" id="PF00135"/>
    </source>
</evidence>
<keyword evidence="2" id="KW-0732">Signal</keyword>
<feature type="domain" description="Carboxylesterase type B" evidence="3">
    <location>
        <begin position="43"/>
        <end position="219"/>
    </location>
</feature>
<dbReference type="PANTHER" id="PTHR11559">
    <property type="entry name" value="CARBOXYLESTERASE"/>
    <property type="match status" value="1"/>
</dbReference>
<evidence type="ECO:0000256" key="2">
    <source>
        <dbReference type="SAM" id="SignalP"/>
    </source>
</evidence>